<dbReference type="PANTHER" id="PTHR43406:SF1">
    <property type="entry name" value="TRYPTOPHAN SYNTHASE ALPHA CHAIN, CHLOROPLASTIC"/>
    <property type="match status" value="1"/>
</dbReference>
<feature type="region of interest" description="Disordered" evidence="10">
    <location>
        <begin position="257"/>
        <end position="276"/>
    </location>
</feature>
<dbReference type="Gene3D" id="3.20.20.70">
    <property type="entry name" value="Aldolase class I"/>
    <property type="match status" value="1"/>
</dbReference>
<dbReference type="InterPro" id="IPR002028">
    <property type="entry name" value="Trp_synthase_suA"/>
</dbReference>
<sequence>MHRLALTFERLSEQGRKVLIAHVVAGYPYADITPALMHVLVEAGADVIELGVPFSDPSAEDTAVQAAGEQALRSGVGLLQVLDQVRQFREADGATPVVLRAYANPIERYDQLRQSGAFAENAASAGVDGVLVVDCPPEAADGLAAQLRHCGLDMILRLASSATERHVRAVAERASGYLCCLCVKALTGDQTPARIRRHVRIPVGIDFSIRDAQTARDIAQSADAVVIGAWLIESLADKSAAEALAAASDLIRSIRRQLDMDTPEPSPTTQPQRNRR</sequence>
<keyword evidence="12" id="KW-1185">Reference proteome</keyword>
<keyword evidence="6 8" id="KW-0456">Lyase</keyword>
<protein>
    <recommendedName>
        <fullName evidence="8">Tryptophan synthase alpha chain</fullName>
        <ecNumber evidence="8">4.2.1.20</ecNumber>
    </recommendedName>
</protein>
<keyword evidence="3 8" id="KW-0028">Amino-acid biosynthesis</keyword>
<name>A0ABV8D8B3_9BURK</name>
<dbReference type="SUPFAM" id="SSF51366">
    <property type="entry name" value="Ribulose-phoshate binding barrel"/>
    <property type="match status" value="1"/>
</dbReference>
<keyword evidence="5 8" id="KW-0057">Aromatic amino acid biosynthesis</keyword>
<comment type="similarity">
    <text evidence="8 9">Belongs to the TrpA family.</text>
</comment>
<evidence type="ECO:0000256" key="9">
    <source>
        <dbReference type="RuleBase" id="RU003662"/>
    </source>
</evidence>
<dbReference type="GO" id="GO:0004834">
    <property type="term" value="F:tryptophan synthase activity"/>
    <property type="evidence" value="ECO:0007669"/>
    <property type="project" value="UniProtKB-EC"/>
</dbReference>
<organism evidence="11 12">
    <name type="scientific">Acidovorax facilis</name>
    <dbReference type="NCBI Taxonomy" id="12917"/>
    <lineage>
        <taxon>Bacteria</taxon>
        <taxon>Pseudomonadati</taxon>
        <taxon>Pseudomonadota</taxon>
        <taxon>Betaproteobacteria</taxon>
        <taxon>Burkholderiales</taxon>
        <taxon>Comamonadaceae</taxon>
        <taxon>Acidovorax</taxon>
    </lineage>
</organism>
<reference evidence="12" key="1">
    <citation type="journal article" date="2019" name="Int. J. Syst. Evol. Microbiol.">
        <title>The Global Catalogue of Microorganisms (GCM) 10K type strain sequencing project: providing services to taxonomists for standard genome sequencing and annotation.</title>
        <authorList>
            <consortium name="The Broad Institute Genomics Platform"/>
            <consortium name="The Broad Institute Genome Sequencing Center for Infectious Disease"/>
            <person name="Wu L."/>
            <person name="Ma J."/>
        </authorList>
    </citation>
    <scope>NUCLEOTIDE SEQUENCE [LARGE SCALE GENOMIC DNA]</scope>
    <source>
        <strain evidence="12">CCUG 2113</strain>
    </source>
</reference>
<keyword evidence="4 8" id="KW-0822">Tryptophan biosynthesis</keyword>
<dbReference type="Pfam" id="PF00290">
    <property type="entry name" value="Trp_syntA"/>
    <property type="match status" value="1"/>
</dbReference>
<accession>A0ABV8D8B3</accession>
<comment type="caution">
    <text evidence="11">The sequence shown here is derived from an EMBL/GenBank/DDBJ whole genome shotgun (WGS) entry which is preliminary data.</text>
</comment>
<comment type="catalytic activity">
    <reaction evidence="7 8">
        <text>(1S,2R)-1-C-(indol-3-yl)glycerol 3-phosphate + L-serine = D-glyceraldehyde 3-phosphate + L-tryptophan + H2O</text>
        <dbReference type="Rhea" id="RHEA:10532"/>
        <dbReference type="ChEBI" id="CHEBI:15377"/>
        <dbReference type="ChEBI" id="CHEBI:33384"/>
        <dbReference type="ChEBI" id="CHEBI:57912"/>
        <dbReference type="ChEBI" id="CHEBI:58866"/>
        <dbReference type="ChEBI" id="CHEBI:59776"/>
        <dbReference type="EC" id="4.2.1.20"/>
    </reaction>
</comment>
<comment type="subunit">
    <text evidence="2 8">Tetramer of two alpha and two beta chains.</text>
</comment>
<dbReference type="HAMAP" id="MF_00131">
    <property type="entry name" value="Trp_synth_alpha"/>
    <property type="match status" value="1"/>
</dbReference>
<evidence type="ECO:0000256" key="10">
    <source>
        <dbReference type="SAM" id="MobiDB-lite"/>
    </source>
</evidence>
<dbReference type="EMBL" id="JBHSAJ010000020">
    <property type="protein sequence ID" value="MFC3934566.1"/>
    <property type="molecule type" value="Genomic_DNA"/>
</dbReference>
<feature type="active site" description="Proton acceptor" evidence="8">
    <location>
        <position position="49"/>
    </location>
</feature>
<evidence type="ECO:0000313" key="11">
    <source>
        <dbReference type="EMBL" id="MFC3934566.1"/>
    </source>
</evidence>
<dbReference type="EC" id="4.2.1.20" evidence="8"/>
<dbReference type="RefSeq" id="WP_055400548.1">
    <property type="nucleotide sequence ID" value="NZ_JAMXAX010000034.1"/>
</dbReference>
<evidence type="ECO:0000256" key="3">
    <source>
        <dbReference type="ARBA" id="ARBA00022605"/>
    </source>
</evidence>
<evidence type="ECO:0000256" key="4">
    <source>
        <dbReference type="ARBA" id="ARBA00022822"/>
    </source>
</evidence>
<feature type="compositionally biased region" description="Polar residues" evidence="10">
    <location>
        <begin position="267"/>
        <end position="276"/>
    </location>
</feature>
<dbReference type="InterPro" id="IPR011060">
    <property type="entry name" value="RibuloseP-bd_barrel"/>
</dbReference>
<comment type="pathway">
    <text evidence="1 8">Amino-acid biosynthesis; L-tryptophan biosynthesis; L-tryptophan from chorismate: step 5/5.</text>
</comment>
<evidence type="ECO:0000256" key="1">
    <source>
        <dbReference type="ARBA" id="ARBA00004733"/>
    </source>
</evidence>
<comment type="function">
    <text evidence="8">The alpha subunit is responsible for the aldol cleavage of indoleglycerol phosphate to indole and glyceraldehyde 3-phosphate.</text>
</comment>
<proteinExistence type="inferred from homology"/>
<evidence type="ECO:0000256" key="8">
    <source>
        <dbReference type="HAMAP-Rule" id="MF_00131"/>
    </source>
</evidence>
<dbReference type="Proteomes" id="UP001595693">
    <property type="component" value="Unassembled WGS sequence"/>
</dbReference>
<dbReference type="PANTHER" id="PTHR43406">
    <property type="entry name" value="TRYPTOPHAN SYNTHASE, ALPHA CHAIN"/>
    <property type="match status" value="1"/>
</dbReference>
<dbReference type="NCBIfam" id="TIGR00262">
    <property type="entry name" value="trpA"/>
    <property type="match status" value="1"/>
</dbReference>
<dbReference type="CDD" id="cd04724">
    <property type="entry name" value="Tryptophan_synthase_alpha"/>
    <property type="match status" value="1"/>
</dbReference>
<evidence type="ECO:0000256" key="7">
    <source>
        <dbReference type="ARBA" id="ARBA00049047"/>
    </source>
</evidence>
<evidence type="ECO:0000256" key="2">
    <source>
        <dbReference type="ARBA" id="ARBA00011270"/>
    </source>
</evidence>
<gene>
    <name evidence="8 11" type="primary">trpA</name>
    <name evidence="11" type="ORF">ACFOW3_08000</name>
</gene>
<evidence type="ECO:0000313" key="12">
    <source>
        <dbReference type="Proteomes" id="UP001595693"/>
    </source>
</evidence>
<dbReference type="InterPro" id="IPR013785">
    <property type="entry name" value="Aldolase_TIM"/>
</dbReference>
<feature type="active site" description="Proton acceptor" evidence="8">
    <location>
        <position position="60"/>
    </location>
</feature>
<evidence type="ECO:0000256" key="5">
    <source>
        <dbReference type="ARBA" id="ARBA00023141"/>
    </source>
</evidence>
<evidence type="ECO:0000256" key="6">
    <source>
        <dbReference type="ARBA" id="ARBA00023239"/>
    </source>
</evidence>